<dbReference type="Gene3D" id="2.60.40.2230">
    <property type="entry name" value="Uncharacterised protein YcnI-like PF07987, DUF1775"/>
    <property type="match status" value="1"/>
</dbReference>
<dbReference type="Pfam" id="PF07987">
    <property type="entry name" value="DUF1775"/>
    <property type="match status" value="1"/>
</dbReference>
<accession>A0ABT3ZG17</accession>
<dbReference type="RefSeq" id="WP_267655988.1">
    <property type="nucleotide sequence ID" value="NZ_JAOVZR010000001.1"/>
</dbReference>
<evidence type="ECO:0000259" key="2">
    <source>
        <dbReference type="Pfam" id="PF07987"/>
    </source>
</evidence>
<protein>
    <submittedName>
        <fullName evidence="3">DUF1775 domain-containing protein</fullName>
    </submittedName>
</protein>
<proteinExistence type="predicted"/>
<evidence type="ECO:0000313" key="4">
    <source>
        <dbReference type="Proteomes" id="UP001073227"/>
    </source>
</evidence>
<organism evidence="3 4">
    <name type="scientific">Hoeflea algicola</name>
    <dbReference type="NCBI Taxonomy" id="2983763"/>
    <lineage>
        <taxon>Bacteria</taxon>
        <taxon>Pseudomonadati</taxon>
        <taxon>Pseudomonadota</taxon>
        <taxon>Alphaproteobacteria</taxon>
        <taxon>Hyphomicrobiales</taxon>
        <taxon>Rhizobiaceae</taxon>
        <taxon>Hoeflea</taxon>
    </lineage>
</organism>
<name>A0ABT3ZG17_9HYPH</name>
<keyword evidence="4" id="KW-1185">Reference proteome</keyword>
<comment type="caution">
    <text evidence="3">The sequence shown here is derived from an EMBL/GenBank/DDBJ whole genome shotgun (WGS) entry which is preliminary data.</text>
</comment>
<dbReference type="CDD" id="cd08545">
    <property type="entry name" value="YcnI_like"/>
    <property type="match status" value="1"/>
</dbReference>
<feature type="domain" description="YncI copper-binding" evidence="2">
    <location>
        <begin position="21"/>
        <end position="166"/>
    </location>
</feature>
<evidence type="ECO:0000313" key="3">
    <source>
        <dbReference type="EMBL" id="MCY0150558.1"/>
    </source>
</evidence>
<dbReference type="InterPro" id="IPR012533">
    <property type="entry name" value="YcnI-copper_dom"/>
</dbReference>
<feature type="chain" id="PRO_5046194168" evidence="1">
    <location>
        <begin position="21"/>
        <end position="173"/>
    </location>
</feature>
<sequence length="173" mass="18421">MNTILTTLAVLALSVPAAFAHVNFETPQAQQGTTYLGVLGIGHGCAGEPTLKVRVQIPDGVIAVKPVPKAGWSVEIVTGAYAQSYDYYGTPMTEGVKELIWTGELSDAYFDQFAFRGKLTDTLAVGTTVYFPVVQECANGADRWIEIPADGQDPHDLEDPAPGLKILAPAAKN</sequence>
<evidence type="ECO:0000256" key="1">
    <source>
        <dbReference type="SAM" id="SignalP"/>
    </source>
</evidence>
<dbReference type="Proteomes" id="UP001073227">
    <property type="component" value="Unassembled WGS sequence"/>
</dbReference>
<dbReference type="EMBL" id="JAOVZR010000001">
    <property type="protein sequence ID" value="MCY0150558.1"/>
    <property type="molecule type" value="Genomic_DNA"/>
</dbReference>
<keyword evidence="1" id="KW-0732">Signal</keyword>
<dbReference type="InterPro" id="IPR038507">
    <property type="entry name" value="YcnI-like_sf"/>
</dbReference>
<feature type="signal peptide" evidence="1">
    <location>
        <begin position="1"/>
        <end position="20"/>
    </location>
</feature>
<reference evidence="3" key="1">
    <citation type="submission" date="2022-10" db="EMBL/GenBank/DDBJ databases">
        <title>Hoeflea sp. G2-23, isolated from marine algae.</title>
        <authorList>
            <person name="Kristyanto S."/>
            <person name="Kim J.M."/>
            <person name="Jeon C.O."/>
        </authorList>
    </citation>
    <scope>NUCLEOTIDE SEQUENCE</scope>
    <source>
        <strain evidence="3">G2-23</strain>
    </source>
</reference>
<gene>
    <name evidence="3" type="ORF">OEG84_23350</name>
</gene>